<dbReference type="PANTHER" id="PTHR40469">
    <property type="entry name" value="SECRETED GLYCOSYL HYDROLASE"/>
    <property type="match status" value="1"/>
</dbReference>
<dbReference type="SUPFAM" id="SSF52317">
    <property type="entry name" value="Class I glutamine amidotransferase-like"/>
    <property type="match status" value="1"/>
</dbReference>
<dbReference type="Gene3D" id="3.40.50.880">
    <property type="match status" value="1"/>
</dbReference>
<protein>
    <submittedName>
        <fullName evidence="3">ThuA domain-containing protein</fullName>
    </submittedName>
</protein>
<sequence>MPINLKILSKTFILLLICLTSSNQLYAQKPKFKVIAFYTGINDQAHVSYVHEANAWFPKMAEKYDFSYDSTSNWSNLNAAFLAKYQVVLFLDTRPEKPEQRAAFETYMKNGGAWMGFHFSAFALTPSAFPQNWDWYHNEFLGSGQYGSNTWRPTSAVLRTNRNHPVTKNLPDTFKSQPNEWYRWEKDLRKNPNIDILLAIDSTSFPLGTGPKAYEIWQSGYYPVVWSNKNYKMMYVNMGHNDMDYEHKFGKTTTSLSHTFENETQNKMIINGLLWLGNSKKSLGKESGPKSKAVSVSGK</sequence>
<keyword evidence="1" id="KW-0732">Signal</keyword>
<feature type="signal peptide" evidence="1">
    <location>
        <begin position="1"/>
        <end position="27"/>
    </location>
</feature>
<organism evidence="3 4">
    <name type="scientific">Pedobacter planticolens</name>
    <dbReference type="NCBI Taxonomy" id="2679964"/>
    <lineage>
        <taxon>Bacteria</taxon>
        <taxon>Pseudomonadati</taxon>
        <taxon>Bacteroidota</taxon>
        <taxon>Sphingobacteriia</taxon>
        <taxon>Sphingobacteriales</taxon>
        <taxon>Sphingobacteriaceae</taxon>
        <taxon>Pedobacter</taxon>
    </lineage>
</organism>
<reference evidence="3" key="1">
    <citation type="submission" date="2019-11" db="EMBL/GenBank/DDBJ databases">
        <title>Description of Pedobacter sp. LMG 31464T.</title>
        <authorList>
            <person name="Carlier A."/>
            <person name="Qi S."/>
            <person name="Vandamme P."/>
        </authorList>
    </citation>
    <scope>NUCLEOTIDE SEQUENCE</scope>
    <source>
        <strain evidence="3">LMG 31464</strain>
    </source>
</reference>
<gene>
    <name evidence="3" type="ORF">GM921_08320</name>
</gene>
<feature type="chain" id="PRO_5037274414" evidence="1">
    <location>
        <begin position="28"/>
        <end position="299"/>
    </location>
</feature>
<dbReference type="AlphaFoldDB" id="A0A923IVT2"/>
<keyword evidence="4" id="KW-1185">Reference proteome</keyword>
<evidence type="ECO:0000313" key="4">
    <source>
        <dbReference type="Proteomes" id="UP000601055"/>
    </source>
</evidence>
<dbReference type="Pfam" id="PF06283">
    <property type="entry name" value="ThuA"/>
    <property type="match status" value="1"/>
</dbReference>
<dbReference type="Proteomes" id="UP000601055">
    <property type="component" value="Unassembled WGS sequence"/>
</dbReference>
<proteinExistence type="predicted"/>
<dbReference type="RefSeq" id="WP_182922133.1">
    <property type="nucleotide sequence ID" value="NZ_WNXD01000001.1"/>
</dbReference>
<feature type="domain" description="ThuA-like" evidence="2">
    <location>
        <begin position="38"/>
        <end position="248"/>
    </location>
</feature>
<dbReference type="InterPro" id="IPR029010">
    <property type="entry name" value="ThuA-like"/>
</dbReference>
<evidence type="ECO:0000256" key="1">
    <source>
        <dbReference type="SAM" id="SignalP"/>
    </source>
</evidence>
<evidence type="ECO:0000259" key="2">
    <source>
        <dbReference type="Pfam" id="PF06283"/>
    </source>
</evidence>
<dbReference type="PANTHER" id="PTHR40469:SF2">
    <property type="entry name" value="GALACTOSE-BINDING DOMAIN-LIKE SUPERFAMILY PROTEIN"/>
    <property type="match status" value="1"/>
</dbReference>
<dbReference type="EMBL" id="WNXD01000001">
    <property type="protein sequence ID" value="MBB2145484.1"/>
    <property type="molecule type" value="Genomic_DNA"/>
</dbReference>
<comment type="caution">
    <text evidence="3">The sequence shown here is derived from an EMBL/GenBank/DDBJ whole genome shotgun (WGS) entry which is preliminary data.</text>
</comment>
<accession>A0A923IVT2</accession>
<name>A0A923IVT2_9SPHI</name>
<dbReference type="InterPro" id="IPR029062">
    <property type="entry name" value="Class_I_gatase-like"/>
</dbReference>
<evidence type="ECO:0000313" key="3">
    <source>
        <dbReference type="EMBL" id="MBB2145484.1"/>
    </source>
</evidence>